<comment type="domain">
    <text evidence="9">Composed of three domains: the N-terminal N domain, which is responsible for interactions with the ribosome, the central G domain, which binds GTP, and the C-terminal M domain, which binds the RNA and the signal sequence of the RNC.</text>
</comment>
<dbReference type="InterPro" id="IPR027417">
    <property type="entry name" value="P-loop_NTPase"/>
</dbReference>
<keyword evidence="6 9" id="KW-0733">Signal recognition particle</keyword>
<sequence length="451" mass="48924">MPFEGLTEKLSNAFKKLRGKGRLSEADVKEAMREIRMALLEADVNYKVVKDFVARVTERAVGSDVLESLTPAQMIIKIVNEELTGLMGGESVKLNISSKPPTVVMLVGLNGAGKTTNGAKLAGFMKKQNGKRPLLVACDTFRPAAIAQLETVGGQLGIPVFQQGLGDPVEIAKAGIEHARTHGNDLVFIDTAGRLHVDEELMQQLEEMKQAVSPTEILLIVDAMIGQDAVNAAKVFDERLDLTGVMLTKLDGDARGGAALSIKAVTGKPIKFIGTGEKLDQVEVFHPDRMASRILGMGDVLSLIEKAQQSFDMQKAAELEQKMRKNRLTLSDYYDQLVQLKGMGSIQDLAGMLPGVDAKALAGASVDEKALARTEAIILSMTPQERDNPALLNNSRKKRIAAGSGTQVVDINRLLKQFEMMQQMTRQMTGGRMKKMAKMGRFGGKKGGFPF</sequence>
<dbReference type="RefSeq" id="WP_155146397.1">
    <property type="nucleotide sequence ID" value="NZ_JACOPQ010000002.1"/>
</dbReference>
<comment type="function">
    <text evidence="9">Involved in targeting and insertion of nascent membrane proteins into the cytoplasmic membrane. Binds to the hydrophobic signal sequence of the ribosome-nascent chain (RNC) as it emerges from the ribosomes. The SRP-RNC complex is then targeted to the cytoplasmic membrane where it interacts with the SRP receptor FtsY.</text>
</comment>
<dbReference type="InterPro" id="IPR013822">
    <property type="entry name" value="Signal_recog_particl_SRP54_hlx"/>
</dbReference>
<evidence type="ECO:0000256" key="5">
    <source>
        <dbReference type="ARBA" id="ARBA00023134"/>
    </source>
</evidence>
<dbReference type="InterPro" id="IPR022941">
    <property type="entry name" value="SRP54"/>
</dbReference>
<evidence type="ECO:0000256" key="6">
    <source>
        <dbReference type="ARBA" id="ARBA00023135"/>
    </source>
</evidence>
<feature type="binding site" evidence="9">
    <location>
        <begin position="108"/>
        <end position="115"/>
    </location>
    <ligand>
        <name>GTP</name>
        <dbReference type="ChEBI" id="CHEBI:37565"/>
    </ligand>
</feature>
<keyword evidence="3 9" id="KW-0378">Hydrolase</keyword>
<dbReference type="AlphaFoldDB" id="A0A8J6JAK3"/>
<dbReference type="PANTHER" id="PTHR11564:SF5">
    <property type="entry name" value="SIGNAL RECOGNITION PARTICLE SUBUNIT SRP54"/>
    <property type="match status" value="1"/>
</dbReference>
<keyword evidence="2 9" id="KW-0547">Nucleotide-binding</keyword>
<keyword evidence="5 9" id="KW-0342">GTP-binding</keyword>
<evidence type="ECO:0000256" key="4">
    <source>
        <dbReference type="ARBA" id="ARBA00022884"/>
    </source>
</evidence>
<dbReference type="SMART" id="SM00962">
    <property type="entry name" value="SRP54"/>
    <property type="match status" value="1"/>
</dbReference>
<comment type="subcellular location">
    <subcellularLocation>
        <location evidence="9">Cytoplasm</location>
    </subcellularLocation>
    <text evidence="9">The SRP-RNC complex is targeted to the cytoplasmic membrane.</text>
</comment>
<evidence type="ECO:0000256" key="8">
    <source>
        <dbReference type="ARBA" id="ARBA00048027"/>
    </source>
</evidence>
<evidence type="ECO:0000256" key="1">
    <source>
        <dbReference type="ARBA" id="ARBA00005450"/>
    </source>
</evidence>
<dbReference type="InterPro" id="IPR042101">
    <property type="entry name" value="SRP54_N_sf"/>
</dbReference>
<dbReference type="NCBIfam" id="TIGR00959">
    <property type="entry name" value="ffh"/>
    <property type="match status" value="1"/>
</dbReference>
<keyword evidence="9" id="KW-0963">Cytoplasm</keyword>
<comment type="subunit">
    <text evidence="9">Part of the signal recognition particle protein translocation system, which is composed of SRP and FtsY.</text>
</comment>
<dbReference type="InterPro" id="IPR003593">
    <property type="entry name" value="AAA+_ATPase"/>
</dbReference>
<reference evidence="11" key="1">
    <citation type="submission" date="2020-08" db="EMBL/GenBank/DDBJ databases">
        <title>Genome public.</title>
        <authorList>
            <person name="Liu C."/>
            <person name="Sun Q."/>
        </authorList>
    </citation>
    <scope>NUCLEOTIDE SEQUENCE</scope>
    <source>
        <strain evidence="11">NSJ-52</strain>
    </source>
</reference>
<evidence type="ECO:0000256" key="2">
    <source>
        <dbReference type="ARBA" id="ARBA00022741"/>
    </source>
</evidence>
<organism evidence="11 12">
    <name type="scientific">Lawsonibacter faecis</name>
    <dbReference type="NCBI Taxonomy" id="2763052"/>
    <lineage>
        <taxon>Bacteria</taxon>
        <taxon>Bacillati</taxon>
        <taxon>Bacillota</taxon>
        <taxon>Clostridia</taxon>
        <taxon>Eubacteriales</taxon>
        <taxon>Oscillospiraceae</taxon>
        <taxon>Lawsonibacter</taxon>
    </lineage>
</organism>
<dbReference type="PANTHER" id="PTHR11564">
    <property type="entry name" value="SIGNAL RECOGNITION PARTICLE 54K PROTEIN SRP54"/>
    <property type="match status" value="1"/>
</dbReference>
<dbReference type="Pfam" id="PF02881">
    <property type="entry name" value="SRP54_N"/>
    <property type="match status" value="1"/>
</dbReference>
<dbReference type="PROSITE" id="PS00300">
    <property type="entry name" value="SRP54"/>
    <property type="match status" value="1"/>
</dbReference>
<dbReference type="InterPro" id="IPR004125">
    <property type="entry name" value="Signal_recog_particle_SRP54_M"/>
</dbReference>
<gene>
    <name evidence="9 11" type="primary">ffh</name>
    <name evidence="11" type="ORF">H8S62_02490</name>
</gene>
<feature type="domain" description="SRP54-type proteins GTP-binding" evidence="10">
    <location>
        <begin position="269"/>
        <end position="282"/>
    </location>
</feature>
<dbReference type="Proteomes" id="UP000607645">
    <property type="component" value="Unassembled WGS sequence"/>
</dbReference>
<dbReference type="InterPro" id="IPR004780">
    <property type="entry name" value="SRP"/>
</dbReference>
<dbReference type="Gene3D" id="1.20.120.140">
    <property type="entry name" value="Signal recognition particle SRP54, nucleotide-binding domain"/>
    <property type="match status" value="1"/>
</dbReference>
<dbReference type="SMART" id="SM00382">
    <property type="entry name" value="AAA"/>
    <property type="match status" value="1"/>
</dbReference>
<dbReference type="SMART" id="SM00963">
    <property type="entry name" value="SRP54_N"/>
    <property type="match status" value="1"/>
</dbReference>
<dbReference type="HAMAP" id="MF_00306">
    <property type="entry name" value="SRP54"/>
    <property type="match status" value="1"/>
</dbReference>
<dbReference type="Gene3D" id="3.40.50.300">
    <property type="entry name" value="P-loop containing nucleotide triphosphate hydrolases"/>
    <property type="match status" value="1"/>
</dbReference>
<dbReference type="InterPro" id="IPR000897">
    <property type="entry name" value="SRP54_GTPase_dom"/>
</dbReference>
<dbReference type="EC" id="3.6.5.4" evidence="9"/>
<dbReference type="InterPro" id="IPR036891">
    <property type="entry name" value="Signal_recog_part_SRP54_M_sf"/>
</dbReference>
<dbReference type="GO" id="GO:0003924">
    <property type="term" value="F:GTPase activity"/>
    <property type="evidence" value="ECO:0007669"/>
    <property type="project" value="UniProtKB-UniRule"/>
</dbReference>
<evidence type="ECO:0000256" key="7">
    <source>
        <dbReference type="ARBA" id="ARBA00023274"/>
    </source>
</evidence>
<comment type="similarity">
    <text evidence="1 9">Belongs to the GTP-binding SRP family. SRP54 subfamily.</text>
</comment>
<evidence type="ECO:0000313" key="11">
    <source>
        <dbReference type="EMBL" id="MBC5735881.1"/>
    </source>
</evidence>
<dbReference type="FunFam" id="3.40.50.300:FF:000022">
    <property type="entry name" value="Signal recognition particle 54 kDa subunit"/>
    <property type="match status" value="1"/>
</dbReference>
<dbReference type="GO" id="GO:0008312">
    <property type="term" value="F:7S RNA binding"/>
    <property type="evidence" value="ECO:0007669"/>
    <property type="project" value="InterPro"/>
</dbReference>
<dbReference type="EMBL" id="JACOPQ010000002">
    <property type="protein sequence ID" value="MBC5735881.1"/>
    <property type="molecule type" value="Genomic_DNA"/>
</dbReference>
<protein>
    <recommendedName>
        <fullName evidence="9">Signal recognition particle protein</fullName>
        <ecNumber evidence="9">3.6.5.4</ecNumber>
    </recommendedName>
    <alternativeName>
        <fullName evidence="9">Fifty-four homolog</fullName>
    </alternativeName>
</protein>
<feature type="binding site" evidence="9">
    <location>
        <begin position="190"/>
        <end position="194"/>
    </location>
    <ligand>
        <name>GTP</name>
        <dbReference type="ChEBI" id="CHEBI:37565"/>
    </ligand>
</feature>
<dbReference type="SUPFAM" id="SSF47446">
    <property type="entry name" value="Signal peptide-binding domain"/>
    <property type="match status" value="1"/>
</dbReference>
<keyword evidence="12" id="KW-1185">Reference proteome</keyword>
<name>A0A8J6JAK3_9FIRM</name>
<feature type="binding site" evidence="9">
    <location>
        <begin position="248"/>
        <end position="251"/>
    </location>
    <ligand>
        <name>GTP</name>
        <dbReference type="ChEBI" id="CHEBI:37565"/>
    </ligand>
</feature>
<dbReference type="Gene3D" id="1.10.260.30">
    <property type="entry name" value="Signal recognition particle, SRP54 subunit, M-domain"/>
    <property type="match status" value="1"/>
</dbReference>
<dbReference type="SUPFAM" id="SSF52540">
    <property type="entry name" value="P-loop containing nucleoside triphosphate hydrolases"/>
    <property type="match status" value="1"/>
</dbReference>
<dbReference type="GO" id="GO:0005525">
    <property type="term" value="F:GTP binding"/>
    <property type="evidence" value="ECO:0007669"/>
    <property type="project" value="UniProtKB-UniRule"/>
</dbReference>
<dbReference type="GO" id="GO:0006614">
    <property type="term" value="P:SRP-dependent cotranslational protein targeting to membrane"/>
    <property type="evidence" value="ECO:0007669"/>
    <property type="project" value="InterPro"/>
</dbReference>
<dbReference type="Pfam" id="PF00448">
    <property type="entry name" value="SRP54"/>
    <property type="match status" value="1"/>
</dbReference>
<keyword evidence="4 9" id="KW-0694">RNA-binding</keyword>
<evidence type="ECO:0000256" key="9">
    <source>
        <dbReference type="HAMAP-Rule" id="MF_00306"/>
    </source>
</evidence>
<accession>A0A8J6JAK3</accession>
<proteinExistence type="inferred from homology"/>
<dbReference type="GO" id="GO:0048500">
    <property type="term" value="C:signal recognition particle"/>
    <property type="evidence" value="ECO:0007669"/>
    <property type="project" value="UniProtKB-UniRule"/>
</dbReference>
<evidence type="ECO:0000256" key="3">
    <source>
        <dbReference type="ARBA" id="ARBA00022801"/>
    </source>
</evidence>
<comment type="catalytic activity">
    <reaction evidence="8 9">
        <text>GTP + H2O = GDP + phosphate + H(+)</text>
        <dbReference type="Rhea" id="RHEA:19669"/>
        <dbReference type="ChEBI" id="CHEBI:15377"/>
        <dbReference type="ChEBI" id="CHEBI:15378"/>
        <dbReference type="ChEBI" id="CHEBI:37565"/>
        <dbReference type="ChEBI" id="CHEBI:43474"/>
        <dbReference type="ChEBI" id="CHEBI:58189"/>
        <dbReference type="EC" id="3.6.5.4"/>
    </reaction>
</comment>
<comment type="caution">
    <text evidence="11">The sequence shown here is derived from an EMBL/GenBank/DDBJ whole genome shotgun (WGS) entry which is preliminary data.</text>
</comment>
<dbReference type="Pfam" id="PF02978">
    <property type="entry name" value="SRP_SPB"/>
    <property type="match status" value="1"/>
</dbReference>
<evidence type="ECO:0000313" key="12">
    <source>
        <dbReference type="Proteomes" id="UP000607645"/>
    </source>
</evidence>
<dbReference type="CDD" id="cd18539">
    <property type="entry name" value="SRP_G"/>
    <property type="match status" value="1"/>
</dbReference>
<keyword evidence="7 9" id="KW-0687">Ribonucleoprotein</keyword>
<evidence type="ECO:0000259" key="10">
    <source>
        <dbReference type="PROSITE" id="PS00300"/>
    </source>
</evidence>